<dbReference type="GO" id="GO:0017119">
    <property type="term" value="C:Golgi transport complex"/>
    <property type="evidence" value="ECO:0007669"/>
    <property type="project" value="InterPro"/>
</dbReference>
<accession>A0A8S0YU75</accession>
<evidence type="ECO:0000256" key="6">
    <source>
        <dbReference type="ARBA" id="ARBA00023034"/>
    </source>
</evidence>
<dbReference type="Pfam" id="PF10191">
    <property type="entry name" value="COG7"/>
    <property type="match status" value="2"/>
</dbReference>
<evidence type="ECO:0000256" key="3">
    <source>
        <dbReference type="ARBA" id="ARBA00020984"/>
    </source>
</evidence>
<dbReference type="PANTHER" id="PTHR21443">
    <property type="entry name" value="CONSERVED OLIGOMERIC GOLGI COMPLEX COMPONENT 7"/>
    <property type="match status" value="1"/>
</dbReference>
<comment type="similarity">
    <text evidence="2">Belongs to the COG7 family.</text>
</comment>
<evidence type="ECO:0000256" key="8">
    <source>
        <dbReference type="ARBA" id="ARBA00031345"/>
    </source>
</evidence>
<dbReference type="InterPro" id="IPR019335">
    <property type="entry name" value="COG7"/>
</dbReference>
<evidence type="ECO:0000256" key="7">
    <source>
        <dbReference type="ARBA" id="ARBA00023136"/>
    </source>
</evidence>
<proteinExistence type="inferred from homology"/>
<organism evidence="9 10">
    <name type="scientific">Arctia plantaginis</name>
    <name type="common">Wood tiger moth</name>
    <name type="synonym">Phalaena plantaginis</name>
    <dbReference type="NCBI Taxonomy" id="874455"/>
    <lineage>
        <taxon>Eukaryota</taxon>
        <taxon>Metazoa</taxon>
        <taxon>Ecdysozoa</taxon>
        <taxon>Arthropoda</taxon>
        <taxon>Hexapoda</taxon>
        <taxon>Insecta</taxon>
        <taxon>Pterygota</taxon>
        <taxon>Neoptera</taxon>
        <taxon>Endopterygota</taxon>
        <taxon>Lepidoptera</taxon>
        <taxon>Glossata</taxon>
        <taxon>Ditrysia</taxon>
        <taxon>Noctuoidea</taxon>
        <taxon>Erebidae</taxon>
        <taxon>Arctiinae</taxon>
        <taxon>Arctia</taxon>
    </lineage>
</organism>
<comment type="caution">
    <text evidence="9">The sequence shown here is derived from an EMBL/GenBank/DDBJ whole genome shotgun (WGS) entry which is preliminary data.</text>
</comment>
<dbReference type="AlphaFoldDB" id="A0A8S0YU75"/>
<dbReference type="PANTHER" id="PTHR21443:SF0">
    <property type="entry name" value="CONSERVED OLIGOMERIC GOLGI COMPLEX SUBUNIT 7"/>
    <property type="match status" value="1"/>
</dbReference>
<dbReference type="GO" id="GO:0000139">
    <property type="term" value="C:Golgi membrane"/>
    <property type="evidence" value="ECO:0007669"/>
    <property type="project" value="UniProtKB-SubCell"/>
</dbReference>
<protein>
    <recommendedName>
        <fullName evidence="3">Conserved oligomeric Golgi complex subunit 7</fullName>
    </recommendedName>
    <alternativeName>
        <fullName evidence="8">Component of oligomeric Golgi complex 7</fullName>
    </alternativeName>
</protein>
<dbReference type="GO" id="GO:0007030">
    <property type="term" value="P:Golgi organization"/>
    <property type="evidence" value="ECO:0007669"/>
    <property type="project" value="TreeGrafter"/>
</dbReference>
<comment type="subcellular location">
    <subcellularLocation>
        <location evidence="1">Golgi apparatus membrane</location>
        <topology evidence="1">Peripheral membrane protein</topology>
    </subcellularLocation>
</comment>
<evidence type="ECO:0000256" key="5">
    <source>
        <dbReference type="ARBA" id="ARBA00022927"/>
    </source>
</evidence>
<keyword evidence="10" id="KW-1185">Reference proteome</keyword>
<keyword evidence="7" id="KW-0472">Membrane</keyword>
<dbReference type="OrthoDB" id="245173at2759"/>
<evidence type="ECO:0000313" key="9">
    <source>
        <dbReference type="EMBL" id="CAB3222445.1"/>
    </source>
</evidence>
<keyword evidence="4" id="KW-0813">Transport</keyword>
<evidence type="ECO:0000256" key="2">
    <source>
        <dbReference type="ARBA" id="ARBA00005831"/>
    </source>
</evidence>
<evidence type="ECO:0000256" key="1">
    <source>
        <dbReference type="ARBA" id="ARBA00004395"/>
    </source>
</evidence>
<sequence length="956" mass="104753">MDLKSFGEESFDPKQWINKAWRSNSNQEKEIFVANTVTRLQLYMKQLTNSLDETTTQIVTSIPRIMQDASSLQLEGALLQQKLLSLEQKVQSVEEQTGHSIESLQKIDSLKSRLESAASALREADKWAALATSLEDILDSGVPTQGDKLAELCDQVAAMTASLEVLSDAPDYETKRLQLETLYNRLEAAVSPPLIEALTQMDAERTSRYVTLFSGMCRGVSVCRCWRRAAAQRLALAWRRLDAHSVAALGRLLAGEAARQVSVASRALRGRARQAAGGRGGATGECRLVCRLTRTPWPRSAGCWRARRRDRLLAGEAARQVSVASCVASRALRGRARQAAGGRGGATGECRLVCRLTRTPWPRSAGCWRARRRDRLLAGEAARQVSVASCVASRALRGRARQAAGGRGGATGECRLVCRLTRTPWPRSAGCWRARRRDRLLAGEAARQVSVASCVASRALRGRARQAAGGRGGATGECRLVCRLTRTPWPRSAGCWRARRRDRLLAGEAARQVSVASCVASRALRGRARQAAGGRGGATDWLTNVLKSETPLAELVRLYTDLLLSLEPSPTKVVSANLKLCSNPDEGILLLTDLRTDIDDFVSCIQGVIDAPRQNKEILPPATLREFGRAVYGPLRELLPKYTEMQAQLLITNLQDPQLKQEDLLEQSRAILVVAERCEGWLSTAHSKAKKIAGDAMYAVYMPAVESFVSTLSNVISSHSRRIESTFLAAVTNGQATGVLCASFPASLLLESAVTTILDTLANGHKDEEIVNVDPLHDLPTLLLESEVRNRLSSFRDEPVASVAVLRRTKDQLRNLARAVLRNPVDLQLDKIPQLSVWSNNDALATDLPDFALSPQEYITEIGQYLMTLPQHLEMHLSEKQAPLQFLSDVCTHTCEVYAEKILNIRNMDALGTKRCLNDIVYLSSVVEDLGSAITPALRNLEKSLRAATPSQPAES</sequence>
<dbReference type="Proteomes" id="UP000494106">
    <property type="component" value="Unassembled WGS sequence"/>
</dbReference>
<gene>
    <name evidence="9" type="ORF">APLA_LOCUS1065</name>
</gene>
<reference evidence="9 10" key="1">
    <citation type="submission" date="2020-04" db="EMBL/GenBank/DDBJ databases">
        <authorList>
            <person name="Wallbank WR R."/>
            <person name="Pardo Diaz C."/>
            <person name="Kozak K."/>
            <person name="Martin S."/>
            <person name="Jiggins C."/>
            <person name="Moest M."/>
            <person name="Warren A I."/>
            <person name="Byers J.R.P. K."/>
            <person name="Montejo-Kovacevich G."/>
            <person name="Yen C E."/>
        </authorList>
    </citation>
    <scope>NUCLEOTIDE SEQUENCE [LARGE SCALE GENOMIC DNA]</scope>
</reference>
<evidence type="ECO:0000313" key="10">
    <source>
        <dbReference type="Proteomes" id="UP000494106"/>
    </source>
</evidence>
<keyword evidence="6" id="KW-0333">Golgi apparatus</keyword>
<dbReference type="GO" id="GO:0006890">
    <property type="term" value="P:retrograde vesicle-mediated transport, Golgi to endoplasmic reticulum"/>
    <property type="evidence" value="ECO:0007669"/>
    <property type="project" value="TreeGrafter"/>
</dbReference>
<evidence type="ECO:0000256" key="4">
    <source>
        <dbReference type="ARBA" id="ARBA00022448"/>
    </source>
</evidence>
<dbReference type="EMBL" id="CADEBC010000088">
    <property type="protein sequence ID" value="CAB3222445.1"/>
    <property type="molecule type" value="Genomic_DNA"/>
</dbReference>
<keyword evidence="5" id="KW-0653">Protein transport</keyword>
<name>A0A8S0YU75_ARCPL</name>
<dbReference type="GO" id="GO:0006886">
    <property type="term" value="P:intracellular protein transport"/>
    <property type="evidence" value="ECO:0007669"/>
    <property type="project" value="InterPro"/>
</dbReference>